<name>A0A6M5YPC7_9BACT</name>
<organism evidence="2 3">
    <name type="scientific">Frigoriglobus tundricola</name>
    <dbReference type="NCBI Taxonomy" id="2774151"/>
    <lineage>
        <taxon>Bacteria</taxon>
        <taxon>Pseudomonadati</taxon>
        <taxon>Planctomycetota</taxon>
        <taxon>Planctomycetia</taxon>
        <taxon>Gemmatales</taxon>
        <taxon>Gemmataceae</taxon>
        <taxon>Frigoriglobus</taxon>
    </lineage>
</organism>
<sequence length="94" mass="9920">MPLTNQDIAQKLRADATKLARSGSNLYRVRAFRSAAMAVLGLQNEVAELVAAGRTHYLEQVPGIGKSLAETIARYFVGRPLIGAGAGPSGSPVR</sequence>
<dbReference type="InterPro" id="IPR010996">
    <property type="entry name" value="HHH_MUS81"/>
</dbReference>
<proteinExistence type="predicted"/>
<dbReference type="Pfam" id="PF14716">
    <property type="entry name" value="HHH_8"/>
    <property type="match status" value="1"/>
</dbReference>
<dbReference type="AlphaFoldDB" id="A0A6M5YPC7"/>
<keyword evidence="3" id="KW-1185">Reference proteome</keyword>
<protein>
    <recommendedName>
        <fullName evidence="1">Crossover junction endonuclease MUS81-like HHH domain-containing protein</fullName>
    </recommendedName>
</protein>
<feature type="domain" description="Crossover junction endonuclease MUS81-like HHH" evidence="1">
    <location>
        <begin position="4"/>
        <end position="75"/>
    </location>
</feature>
<dbReference type="SUPFAM" id="SSF47802">
    <property type="entry name" value="DNA polymerase beta, N-terminal domain-like"/>
    <property type="match status" value="1"/>
</dbReference>
<dbReference type="EMBL" id="CP053452">
    <property type="protein sequence ID" value="QJW95344.1"/>
    <property type="molecule type" value="Genomic_DNA"/>
</dbReference>
<evidence type="ECO:0000259" key="1">
    <source>
        <dbReference type="Pfam" id="PF14716"/>
    </source>
</evidence>
<evidence type="ECO:0000313" key="3">
    <source>
        <dbReference type="Proteomes" id="UP000503447"/>
    </source>
</evidence>
<dbReference type="Proteomes" id="UP000503447">
    <property type="component" value="Chromosome"/>
</dbReference>
<dbReference type="KEGG" id="ftj:FTUN_2892"/>
<dbReference type="Gene3D" id="1.10.150.110">
    <property type="entry name" value="DNA polymerase beta, N-terminal domain-like"/>
    <property type="match status" value="1"/>
</dbReference>
<dbReference type="RefSeq" id="WP_171471147.1">
    <property type="nucleotide sequence ID" value="NZ_CP053452.2"/>
</dbReference>
<dbReference type="InterPro" id="IPR027421">
    <property type="entry name" value="DNA_pol_lamdba_lyase_dom_sf"/>
</dbReference>
<evidence type="ECO:0000313" key="2">
    <source>
        <dbReference type="EMBL" id="QJW95344.1"/>
    </source>
</evidence>
<reference evidence="3" key="1">
    <citation type="submission" date="2020-05" db="EMBL/GenBank/DDBJ databases">
        <title>Frigoriglobus tundricola gen. nov., sp. nov., a psychrotolerant cellulolytic planctomycete of the family Gemmataceae with two divergent copies of 16S rRNA gene.</title>
        <authorList>
            <person name="Kulichevskaya I.S."/>
            <person name="Ivanova A.A."/>
            <person name="Naumoff D.G."/>
            <person name="Beletsky A.V."/>
            <person name="Rijpstra W.I.C."/>
            <person name="Sinninghe Damste J.S."/>
            <person name="Mardanov A.V."/>
            <person name="Ravin N.V."/>
            <person name="Dedysh S.N."/>
        </authorList>
    </citation>
    <scope>NUCLEOTIDE SEQUENCE [LARGE SCALE GENOMIC DNA]</scope>
    <source>
        <strain evidence="3">PL17</strain>
    </source>
</reference>
<gene>
    <name evidence="2" type="ORF">FTUN_2892</name>
</gene>
<accession>A0A6M5YPC7</accession>